<comment type="caution">
    <text evidence="10">The sequence shown here is derived from an EMBL/GenBank/DDBJ whole genome shotgun (WGS) entry which is preliminary data.</text>
</comment>
<dbReference type="GO" id="GO:0006887">
    <property type="term" value="P:exocytosis"/>
    <property type="evidence" value="ECO:0007669"/>
    <property type="project" value="TreeGrafter"/>
</dbReference>
<evidence type="ECO:0000256" key="7">
    <source>
        <dbReference type="SAM" id="Coils"/>
    </source>
</evidence>
<dbReference type="PROSITE" id="PS50192">
    <property type="entry name" value="T_SNARE"/>
    <property type="match status" value="1"/>
</dbReference>
<reference evidence="10 11" key="1">
    <citation type="journal article" date="2016" name="Mol. Biol. Evol.">
        <title>Genome-Wide Survey of Gut Fungi (Harpellales) Reveals the First Horizontally Transferred Ubiquitin Gene from a Mosquito Host.</title>
        <authorList>
            <person name="Wang Y."/>
            <person name="White M.M."/>
            <person name="Kvist S."/>
            <person name="Moncalvo J.M."/>
        </authorList>
    </citation>
    <scope>NUCLEOTIDE SEQUENCE [LARGE SCALE GENOMIC DNA]</scope>
    <source>
        <strain evidence="10 11">ALG-7-W6</strain>
    </source>
</reference>
<dbReference type="OrthoDB" id="10255013at2759"/>
<dbReference type="GO" id="GO:0031201">
    <property type="term" value="C:SNARE complex"/>
    <property type="evidence" value="ECO:0007669"/>
    <property type="project" value="TreeGrafter"/>
</dbReference>
<keyword evidence="4 8" id="KW-1133">Transmembrane helix</keyword>
<organism evidence="10 11">
    <name type="scientific">Smittium mucronatum</name>
    <dbReference type="NCBI Taxonomy" id="133383"/>
    <lineage>
        <taxon>Eukaryota</taxon>
        <taxon>Fungi</taxon>
        <taxon>Fungi incertae sedis</taxon>
        <taxon>Zoopagomycota</taxon>
        <taxon>Kickxellomycotina</taxon>
        <taxon>Harpellomycetes</taxon>
        <taxon>Harpellales</taxon>
        <taxon>Legeriomycetaceae</taxon>
        <taxon>Smittium</taxon>
    </lineage>
</organism>
<comment type="subcellular location">
    <subcellularLocation>
        <location evidence="1">Membrane</location>
        <topology evidence="1">Single-pass type IV membrane protein</topology>
    </subcellularLocation>
</comment>
<dbReference type="PROSITE" id="PS00914">
    <property type="entry name" value="SYNTAXIN"/>
    <property type="match status" value="1"/>
</dbReference>
<dbReference type="EMBL" id="LSSL01004459">
    <property type="protein sequence ID" value="OLY79437.1"/>
    <property type="molecule type" value="Genomic_DNA"/>
</dbReference>
<keyword evidence="11" id="KW-1185">Reference proteome</keyword>
<dbReference type="SMART" id="SM00397">
    <property type="entry name" value="t_SNARE"/>
    <property type="match status" value="1"/>
</dbReference>
<dbReference type="PANTHER" id="PTHR19957:SF307">
    <property type="entry name" value="PROTEIN SSO1-RELATED"/>
    <property type="match status" value="1"/>
</dbReference>
<gene>
    <name evidence="10" type="ORF">AYI68_g6494</name>
</gene>
<dbReference type="InterPro" id="IPR006011">
    <property type="entry name" value="Syntaxin_N"/>
</dbReference>
<dbReference type="GO" id="GO:0005484">
    <property type="term" value="F:SNAP receptor activity"/>
    <property type="evidence" value="ECO:0007669"/>
    <property type="project" value="InterPro"/>
</dbReference>
<dbReference type="Pfam" id="PF05739">
    <property type="entry name" value="SNARE"/>
    <property type="match status" value="1"/>
</dbReference>
<evidence type="ECO:0000256" key="5">
    <source>
        <dbReference type="ARBA" id="ARBA00023136"/>
    </source>
</evidence>
<dbReference type="SMART" id="SM00503">
    <property type="entry name" value="SynN"/>
    <property type="match status" value="1"/>
</dbReference>
<evidence type="ECO:0000256" key="4">
    <source>
        <dbReference type="ARBA" id="ARBA00022989"/>
    </source>
</evidence>
<evidence type="ECO:0000256" key="2">
    <source>
        <dbReference type="ARBA" id="ARBA00009063"/>
    </source>
</evidence>
<name>A0A1R0GRA8_9FUNG</name>
<dbReference type="SUPFAM" id="SSF47661">
    <property type="entry name" value="t-snare proteins"/>
    <property type="match status" value="1"/>
</dbReference>
<dbReference type="PANTHER" id="PTHR19957">
    <property type="entry name" value="SYNTAXIN"/>
    <property type="match status" value="1"/>
</dbReference>
<accession>A0A1R0GRA8</accession>
<evidence type="ECO:0000313" key="11">
    <source>
        <dbReference type="Proteomes" id="UP000187455"/>
    </source>
</evidence>
<dbReference type="InterPro" id="IPR045242">
    <property type="entry name" value="Syntaxin"/>
</dbReference>
<dbReference type="GO" id="GO:0006886">
    <property type="term" value="P:intracellular protein transport"/>
    <property type="evidence" value="ECO:0007669"/>
    <property type="project" value="InterPro"/>
</dbReference>
<dbReference type="Gene3D" id="1.20.58.70">
    <property type="match status" value="1"/>
</dbReference>
<feature type="transmembrane region" description="Helical" evidence="8">
    <location>
        <begin position="278"/>
        <end position="302"/>
    </location>
</feature>
<feature type="coiled-coil region" evidence="7">
    <location>
        <begin position="47"/>
        <end position="104"/>
    </location>
</feature>
<dbReference type="InterPro" id="IPR006012">
    <property type="entry name" value="Syntaxin/epimorphin_CS"/>
</dbReference>
<keyword evidence="7" id="KW-0175">Coiled coil</keyword>
<protein>
    <submittedName>
        <fullName evidence="10">Syntaxin-1A</fullName>
    </submittedName>
</protein>
<comment type="similarity">
    <text evidence="2 6">Belongs to the syntaxin family.</text>
</comment>
<evidence type="ECO:0000256" key="3">
    <source>
        <dbReference type="ARBA" id="ARBA00022692"/>
    </source>
</evidence>
<evidence type="ECO:0000313" key="10">
    <source>
        <dbReference type="EMBL" id="OLY79437.1"/>
    </source>
</evidence>
<evidence type="ECO:0000256" key="1">
    <source>
        <dbReference type="ARBA" id="ARBA00004211"/>
    </source>
</evidence>
<dbReference type="GO" id="GO:0048278">
    <property type="term" value="P:vesicle docking"/>
    <property type="evidence" value="ECO:0007669"/>
    <property type="project" value="TreeGrafter"/>
</dbReference>
<dbReference type="Pfam" id="PF00804">
    <property type="entry name" value="Syntaxin"/>
    <property type="match status" value="1"/>
</dbReference>
<dbReference type="GO" id="GO:0006906">
    <property type="term" value="P:vesicle fusion"/>
    <property type="evidence" value="ECO:0007669"/>
    <property type="project" value="TreeGrafter"/>
</dbReference>
<keyword evidence="3 8" id="KW-0812">Transmembrane</keyword>
<sequence>MSRDRFGEFQQRSGYRSDVNDEFIPDQTISMTQISGQTSDAQFFSLIDDVKAKIRDLESKTRDVRNLSEKTLTSINDKAFQASRVELEQLNNQVDSEMKQTKQDLEYIQSVCNEPWLSRTQSIARIGRHQTLSKLFASLISQYQQIKHDFYDKSRQRLKRQYLIANPSATEDDIDNAIDNQQISNVFAQAVLSSNRSGDARRVLKDLEDRQQDILNIEQTINELAAMFEQVSGMISQQQEMIDNIELGVEEADVNVMGATSEVAKAVVYRKRARKVSILISLNFINLYLYLSIFFTKFVLLYRFSEFGA</sequence>
<dbReference type="GO" id="GO:0005886">
    <property type="term" value="C:plasma membrane"/>
    <property type="evidence" value="ECO:0007669"/>
    <property type="project" value="TreeGrafter"/>
</dbReference>
<feature type="domain" description="T-SNARE coiled-coil homology" evidence="9">
    <location>
        <begin position="204"/>
        <end position="266"/>
    </location>
</feature>
<evidence type="ECO:0000256" key="8">
    <source>
        <dbReference type="SAM" id="Phobius"/>
    </source>
</evidence>
<dbReference type="STRING" id="133383.A0A1R0GRA8"/>
<dbReference type="InterPro" id="IPR010989">
    <property type="entry name" value="SNARE"/>
</dbReference>
<keyword evidence="5 8" id="KW-0472">Membrane</keyword>
<evidence type="ECO:0000256" key="6">
    <source>
        <dbReference type="RuleBase" id="RU003858"/>
    </source>
</evidence>
<proteinExistence type="inferred from homology"/>
<dbReference type="GO" id="GO:0000149">
    <property type="term" value="F:SNARE binding"/>
    <property type="evidence" value="ECO:0007669"/>
    <property type="project" value="TreeGrafter"/>
</dbReference>
<dbReference type="InterPro" id="IPR000727">
    <property type="entry name" value="T_SNARE_dom"/>
</dbReference>
<dbReference type="GO" id="GO:0012505">
    <property type="term" value="C:endomembrane system"/>
    <property type="evidence" value="ECO:0007669"/>
    <property type="project" value="TreeGrafter"/>
</dbReference>
<dbReference type="AlphaFoldDB" id="A0A1R0GRA8"/>
<evidence type="ECO:0000259" key="9">
    <source>
        <dbReference type="PROSITE" id="PS50192"/>
    </source>
</evidence>
<dbReference type="Proteomes" id="UP000187455">
    <property type="component" value="Unassembled WGS sequence"/>
</dbReference>